<reference evidence="2" key="1">
    <citation type="submission" date="2014-09" db="EMBL/GenBank/DDBJ databases">
        <authorList>
            <person name="Magalhaes I.L.F."/>
            <person name="Oliveira U."/>
            <person name="Santos F.R."/>
            <person name="Vidigal T.H.D.A."/>
            <person name="Brescovit A.D."/>
            <person name="Santos A.J."/>
        </authorList>
    </citation>
    <scope>NUCLEOTIDE SEQUENCE</scope>
    <source>
        <tissue evidence="2">Shoot tissue taken approximately 20 cm above the soil surface</tissue>
    </source>
</reference>
<evidence type="ECO:0000313" key="2">
    <source>
        <dbReference type="EMBL" id="JAE12407.1"/>
    </source>
</evidence>
<accession>A0A0A9FJ82</accession>
<reference evidence="2" key="2">
    <citation type="journal article" date="2015" name="Data Brief">
        <title>Shoot transcriptome of the giant reed, Arundo donax.</title>
        <authorList>
            <person name="Barrero R.A."/>
            <person name="Guerrero F.D."/>
            <person name="Moolhuijzen P."/>
            <person name="Goolsby J.A."/>
            <person name="Tidwell J."/>
            <person name="Bellgard S.E."/>
            <person name="Bellgard M.I."/>
        </authorList>
    </citation>
    <scope>NUCLEOTIDE SEQUENCE</scope>
    <source>
        <tissue evidence="2">Shoot tissue taken approximately 20 cm above the soil surface</tissue>
    </source>
</reference>
<protein>
    <submittedName>
        <fullName evidence="2">Uncharacterized protein</fullName>
    </submittedName>
</protein>
<dbReference type="AlphaFoldDB" id="A0A0A9FJ82"/>
<feature type="compositionally biased region" description="Polar residues" evidence="1">
    <location>
        <begin position="16"/>
        <end position="27"/>
    </location>
</feature>
<sequence>MLSASSLLTRKPKTKIVTNEGQKTSHD</sequence>
<name>A0A0A9FJ82_ARUDO</name>
<dbReference type="EMBL" id="GBRH01185489">
    <property type="protein sequence ID" value="JAE12407.1"/>
    <property type="molecule type" value="Transcribed_RNA"/>
</dbReference>
<proteinExistence type="predicted"/>
<organism evidence="2">
    <name type="scientific">Arundo donax</name>
    <name type="common">Giant reed</name>
    <name type="synonym">Donax arundinaceus</name>
    <dbReference type="NCBI Taxonomy" id="35708"/>
    <lineage>
        <taxon>Eukaryota</taxon>
        <taxon>Viridiplantae</taxon>
        <taxon>Streptophyta</taxon>
        <taxon>Embryophyta</taxon>
        <taxon>Tracheophyta</taxon>
        <taxon>Spermatophyta</taxon>
        <taxon>Magnoliopsida</taxon>
        <taxon>Liliopsida</taxon>
        <taxon>Poales</taxon>
        <taxon>Poaceae</taxon>
        <taxon>PACMAD clade</taxon>
        <taxon>Arundinoideae</taxon>
        <taxon>Arundineae</taxon>
        <taxon>Arundo</taxon>
    </lineage>
</organism>
<feature type="region of interest" description="Disordered" evidence="1">
    <location>
        <begin position="1"/>
        <end position="27"/>
    </location>
</feature>
<evidence type="ECO:0000256" key="1">
    <source>
        <dbReference type="SAM" id="MobiDB-lite"/>
    </source>
</evidence>